<evidence type="ECO:0000256" key="1">
    <source>
        <dbReference type="SAM" id="MobiDB-lite"/>
    </source>
</evidence>
<gene>
    <name evidence="2" type="ORF">AVDCRST_MAG33-2167</name>
</gene>
<name>A0A6J4V536_9BACT</name>
<organism evidence="2">
    <name type="scientific">uncultured Thermomicrobiales bacterium</name>
    <dbReference type="NCBI Taxonomy" id="1645740"/>
    <lineage>
        <taxon>Bacteria</taxon>
        <taxon>Pseudomonadati</taxon>
        <taxon>Thermomicrobiota</taxon>
        <taxon>Thermomicrobia</taxon>
        <taxon>Thermomicrobiales</taxon>
        <taxon>environmental samples</taxon>
    </lineage>
</organism>
<protein>
    <submittedName>
        <fullName evidence="2">Uncharacterized protein</fullName>
    </submittedName>
</protein>
<dbReference type="AlphaFoldDB" id="A0A6J4V536"/>
<dbReference type="EMBL" id="CADCWK010000241">
    <property type="protein sequence ID" value="CAA9567123.1"/>
    <property type="molecule type" value="Genomic_DNA"/>
</dbReference>
<feature type="compositionally biased region" description="Basic and acidic residues" evidence="1">
    <location>
        <begin position="16"/>
        <end position="33"/>
    </location>
</feature>
<accession>A0A6J4V536</accession>
<proteinExistence type="predicted"/>
<sequence length="58" mass="6263">MARQTGRHPGGPGDLPPERTAGRMARRTTDIHLHLRATTPLGFAGSRSVRPAPPNDRP</sequence>
<reference evidence="2" key="1">
    <citation type="submission" date="2020-02" db="EMBL/GenBank/DDBJ databases">
        <authorList>
            <person name="Meier V. D."/>
        </authorList>
    </citation>
    <scope>NUCLEOTIDE SEQUENCE</scope>
    <source>
        <strain evidence="2">AVDCRST_MAG33</strain>
    </source>
</reference>
<feature type="region of interest" description="Disordered" evidence="1">
    <location>
        <begin position="1"/>
        <end position="58"/>
    </location>
</feature>
<evidence type="ECO:0000313" key="2">
    <source>
        <dbReference type="EMBL" id="CAA9567123.1"/>
    </source>
</evidence>